<keyword evidence="4" id="KW-1185">Reference proteome</keyword>
<dbReference type="InterPro" id="IPR011332">
    <property type="entry name" value="Ribosomal_zn-bd"/>
</dbReference>
<proteinExistence type="predicted"/>
<evidence type="ECO:0000259" key="2">
    <source>
        <dbReference type="PROSITE" id="PS51194"/>
    </source>
</evidence>
<dbReference type="InterPro" id="IPR050742">
    <property type="entry name" value="Helicase_Restrict-Modif_Enz"/>
</dbReference>
<evidence type="ECO:0000259" key="1">
    <source>
        <dbReference type="PROSITE" id="PS51192"/>
    </source>
</evidence>
<dbReference type="InterPro" id="IPR001650">
    <property type="entry name" value="Helicase_C-like"/>
</dbReference>
<evidence type="ECO:0000313" key="3">
    <source>
        <dbReference type="EMBL" id="TAA42639.1"/>
    </source>
</evidence>
<comment type="caution">
    <text evidence="3">The sequence shown here is derived from an EMBL/GenBank/DDBJ whole genome shotgun (WGS) entry which is preliminary data.</text>
</comment>
<keyword evidence="3" id="KW-0347">Helicase</keyword>
<dbReference type="Proteomes" id="UP000292544">
    <property type="component" value="Unassembled WGS sequence"/>
</dbReference>
<dbReference type="EMBL" id="SHLY01000006">
    <property type="protein sequence ID" value="TAA42639.1"/>
    <property type="molecule type" value="Genomic_DNA"/>
</dbReference>
<dbReference type="InterPro" id="IPR006935">
    <property type="entry name" value="Helicase/UvrB_N"/>
</dbReference>
<evidence type="ECO:0000313" key="4">
    <source>
        <dbReference type="Proteomes" id="UP000292544"/>
    </source>
</evidence>
<organism evidence="3 4">
    <name type="scientific">Corallincola spongiicola</name>
    <dbReference type="NCBI Taxonomy" id="2520508"/>
    <lineage>
        <taxon>Bacteria</taxon>
        <taxon>Pseudomonadati</taxon>
        <taxon>Pseudomonadota</taxon>
        <taxon>Gammaproteobacteria</taxon>
        <taxon>Alteromonadales</taxon>
        <taxon>Psychromonadaceae</taxon>
        <taxon>Corallincola</taxon>
    </lineage>
</organism>
<dbReference type="Pfam" id="PF00271">
    <property type="entry name" value="Helicase_C"/>
    <property type="match status" value="1"/>
</dbReference>
<dbReference type="SUPFAM" id="SSF57829">
    <property type="entry name" value="Zn-binding ribosomal proteins"/>
    <property type="match status" value="1"/>
</dbReference>
<dbReference type="PANTHER" id="PTHR47396">
    <property type="entry name" value="TYPE I RESTRICTION ENZYME ECOKI R PROTEIN"/>
    <property type="match status" value="1"/>
</dbReference>
<feature type="domain" description="Helicase C-terminal" evidence="2">
    <location>
        <begin position="235"/>
        <end position="373"/>
    </location>
</feature>
<sequence>MQLRDYQQAAVDAVLTHFRRTDDAAVIVLPTGAGKSIVIAELARLARFPILVLAHVKELVEQNHAKFQAYGFDGGIYSAGLGRKESQHAVTFASVQSLSRNLQQFGGYYSLLIVDECHRISEESESQYQQVISHLRQQNPQLKVLGLTATPYRLDKGWIYQQHHHGYVRTDQSVPFKKCVYELPLRHLISRGYLTPPTVIDAPAARYQFDELPKEYTEAELDQFLARCPRVTKAICEQLLVLAEQRRGVMVFAASVNHALEISRYLPNAETAVITGATPGKQRDLLIEQFKQQQLKFLINVAVLTTGFDAPHVDLIAILRRTASVSLYQQIVGRGLRLYDGKDDCLVIDYAGNNYDLHQPEIGIVRPNPNSELVQVLCPECGYGNLFWGLKDADGDVIEHHGRRCQGLVNDPADAEQQIQCGFRYQYKECPQCNAQNDIAARQCHDCGAQLIDADNLLRQALQLKDRKVLRCAGISAQADGELLTLIYHDEDGVELKERFDFASAGQRKKFNELFCRRVTAKPQPLAAAVEVVDQIADLVAPDFVIARQQKKFWKIEHRIFDYQGPYRKAHQAH</sequence>
<dbReference type="PANTHER" id="PTHR47396:SF1">
    <property type="entry name" value="ATP-DEPENDENT HELICASE IRC3-RELATED"/>
    <property type="match status" value="1"/>
</dbReference>
<dbReference type="InterPro" id="IPR014001">
    <property type="entry name" value="Helicase_ATP-bd"/>
</dbReference>
<dbReference type="SMART" id="SM00490">
    <property type="entry name" value="HELICc"/>
    <property type="match status" value="1"/>
</dbReference>
<protein>
    <submittedName>
        <fullName evidence="3">DEAD/DEAH box helicase</fullName>
    </submittedName>
</protein>
<feature type="domain" description="Helicase ATP-binding" evidence="1">
    <location>
        <begin position="16"/>
        <end position="169"/>
    </location>
</feature>
<accession>A0ABY1WM19</accession>
<dbReference type="Pfam" id="PF04851">
    <property type="entry name" value="ResIII"/>
    <property type="match status" value="1"/>
</dbReference>
<name>A0ABY1WM19_9GAMM</name>
<dbReference type="PROSITE" id="PS51192">
    <property type="entry name" value="HELICASE_ATP_BIND_1"/>
    <property type="match status" value="1"/>
</dbReference>
<dbReference type="InterPro" id="IPR027417">
    <property type="entry name" value="P-loop_NTPase"/>
</dbReference>
<dbReference type="PROSITE" id="PS51194">
    <property type="entry name" value="HELICASE_CTER"/>
    <property type="match status" value="1"/>
</dbReference>
<keyword evidence="3" id="KW-0547">Nucleotide-binding</keyword>
<dbReference type="SUPFAM" id="SSF52540">
    <property type="entry name" value="P-loop containing nucleoside triphosphate hydrolases"/>
    <property type="match status" value="1"/>
</dbReference>
<dbReference type="Gene3D" id="3.40.50.300">
    <property type="entry name" value="P-loop containing nucleotide triphosphate hydrolases"/>
    <property type="match status" value="2"/>
</dbReference>
<gene>
    <name evidence="3" type="ORF">EXY25_15235</name>
</gene>
<dbReference type="RefSeq" id="WP_130567479.1">
    <property type="nucleotide sequence ID" value="NZ_SHLY01000006.1"/>
</dbReference>
<keyword evidence="3" id="KW-0067">ATP-binding</keyword>
<keyword evidence="3" id="KW-0378">Hydrolase</keyword>
<reference evidence="4" key="1">
    <citation type="submission" date="2019-02" db="EMBL/GenBank/DDBJ databases">
        <title>Draft genome sequence of Muricauda sp. 176CP4-71.</title>
        <authorList>
            <person name="Park J.-S."/>
        </authorList>
    </citation>
    <scope>NUCLEOTIDE SEQUENCE [LARGE SCALE GENOMIC DNA]</scope>
    <source>
        <strain evidence="4">176GS2-150</strain>
    </source>
</reference>
<dbReference type="GO" id="GO:0004386">
    <property type="term" value="F:helicase activity"/>
    <property type="evidence" value="ECO:0007669"/>
    <property type="project" value="UniProtKB-KW"/>
</dbReference>
<dbReference type="SMART" id="SM00487">
    <property type="entry name" value="DEXDc"/>
    <property type="match status" value="1"/>
</dbReference>